<dbReference type="GeneID" id="85225672"/>
<evidence type="ECO:0000256" key="2">
    <source>
        <dbReference type="SAM" id="MobiDB-lite"/>
    </source>
</evidence>
<protein>
    <recommendedName>
        <fullName evidence="3">WW domain-containing protein</fullName>
    </recommendedName>
</protein>
<feature type="region of interest" description="Disordered" evidence="2">
    <location>
        <begin position="315"/>
        <end position="389"/>
    </location>
</feature>
<dbReference type="InterPro" id="IPR036020">
    <property type="entry name" value="WW_dom_sf"/>
</dbReference>
<feature type="compositionally biased region" description="Pro residues" evidence="2">
    <location>
        <begin position="329"/>
        <end position="344"/>
    </location>
</feature>
<reference evidence="4" key="1">
    <citation type="submission" date="2023-03" db="EMBL/GenBank/DDBJ databases">
        <title>Mating type loci evolution in Malassezia.</title>
        <authorList>
            <person name="Coelho M.A."/>
        </authorList>
    </citation>
    <scope>NUCLEOTIDE SEQUENCE</scope>
    <source>
        <strain evidence="4">CBS 9431</strain>
    </source>
</reference>
<dbReference type="PANTHER" id="PTHR15377:SF3">
    <property type="entry name" value="WW DOMAIN-CONTAINING PROTEIN"/>
    <property type="match status" value="1"/>
</dbReference>
<dbReference type="SUPFAM" id="SSF51045">
    <property type="entry name" value="WW domain"/>
    <property type="match status" value="1"/>
</dbReference>
<evidence type="ECO:0000259" key="3">
    <source>
        <dbReference type="PROSITE" id="PS50020"/>
    </source>
</evidence>
<dbReference type="Proteomes" id="UP001217754">
    <property type="component" value="Chromosome 3"/>
</dbReference>
<dbReference type="AlphaFoldDB" id="A0AAF0F646"/>
<name>A0AAF0F646_9BASI</name>
<feature type="domain" description="WW" evidence="3">
    <location>
        <begin position="12"/>
        <end position="45"/>
    </location>
</feature>
<dbReference type="SMART" id="SM00441">
    <property type="entry name" value="FF"/>
    <property type="match status" value="3"/>
</dbReference>
<dbReference type="RefSeq" id="XP_060121950.1">
    <property type="nucleotide sequence ID" value="XM_060265967.1"/>
</dbReference>
<dbReference type="Pfam" id="PF01846">
    <property type="entry name" value="FF"/>
    <property type="match status" value="2"/>
</dbReference>
<dbReference type="GO" id="GO:0003712">
    <property type="term" value="F:transcription coregulator activity"/>
    <property type="evidence" value="ECO:0007669"/>
    <property type="project" value="TreeGrafter"/>
</dbReference>
<dbReference type="InterPro" id="IPR002713">
    <property type="entry name" value="FF_domain"/>
</dbReference>
<dbReference type="EMBL" id="CP119960">
    <property type="protein sequence ID" value="WFD39053.1"/>
    <property type="molecule type" value="Genomic_DNA"/>
</dbReference>
<dbReference type="InterPro" id="IPR036517">
    <property type="entry name" value="FF_domain_sf"/>
</dbReference>
<feature type="compositionally biased region" description="Pro residues" evidence="2">
    <location>
        <begin position="81"/>
        <end position="91"/>
    </location>
</feature>
<proteinExistence type="predicted"/>
<feature type="compositionally biased region" description="Basic and acidic residues" evidence="2">
    <location>
        <begin position="44"/>
        <end position="61"/>
    </location>
</feature>
<dbReference type="InterPro" id="IPR045148">
    <property type="entry name" value="TCRG1-like"/>
</dbReference>
<evidence type="ECO:0000313" key="4">
    <source>
        <dbReference type="EMBL" id="WFD39053.1"/>
    </source>
</evidence>
<dbReference type="Gene3D" id="1.10.10.440">
    <property type="entry name" value="FF domain"/>
    <property type="match status" value="5"/>
</dbReference>
<feature type="compositionally biased region" description="Basic and acidic residues" evidence="2">
    <location>
        <begin position="347"/>
        <end position="389"/>
    </location>
</feature>
<keyword evidence="1" id="KW-0677">Repeat</keyword>
<feature type="compositionally biased region" description="Basic and acidic residues" evidence="2">
    <location>
        <begin position="315"/>
        <end position="327"/>
    </location>
</feature>
<gene>
    <name evidence="4" type="ORF">MJAP1_002023</name>
</gene>
<evidence type="ECO:0000256" key="1">
    <source>
        <dbReference type="ARBA" id="ARBA00022737"/>
    </source>
</evidence>
<sequence>MEAERPKEKVPIPGTDGWLRVTTTHGNVFYAQKKTKRSEWTVPEEIREQVEAMEPKEEPQAKRMRVASPAPEPEAEEREPTPPPAPEPVPAAMPAAPSLSFEEGRALFMNMLTSLNGTAHEVNAMAPWDRELPKFVHMPAYSALPSTRDREEVFNEWCKLRLREKRAKRTEPAPPKAPDAGAGRALRSLLKKNVVSTRATFDDAKRKWGSDPAFASVDEKEARQIFDAWIAELSEIKRTLAKKADAAFLALLSETLPSPAEVRKREGADGVPDKAQAATIWASAKKTNGLVQDKRYDAVGSATRRAELFTRWIRGEKEEEKEEEKQEPAPVPHAEPPAPVPHAEPPATKRDDAARRERALQQRQEQVRRDNARMNERNRAARHDVAAEQRESDFRQLLLDAVRDPWLAWDDAQRLLSRDERFAPHNMRDVLSDEMKRVYFDEHLSRIQNKRRDQLARLFAKHTQDERGMERLVADEDSVLALVRHDDEFDNAGLKRFVGEDAGVHKVPTTTLSHEFQAWDAWRNAQARSEFTEMLKENAFVDFWGRLRKEKEQHGDAPSDTAVPEDEDVDPEGVSVLDMASHVDLAEMEAVLKHDKRYRIFAHVPEQRTEWIKDHLRTLAVPKQTIHQFHIRNA</sequence>
<accession>A0AAF0F646</accession>
<feature type="region of interest" description="Disordered" evidence="2">
    <location>
        <begin position="551"/>
        <end position="570"/>
    </location>
</feature>
<dbReference type="SUPFAM" id="SSF81698">
    <property type="entry name" value="FF domain"/>
    <property type="match status" value="3"/>
</dbReference>
<dbReference type="GO" id="GO:0005634">
    <property type="term" value="C:nucleus"/>
    <property type="evidence" value="ECO:0007669"/>
    <property type="project" value="TreeGrafter"/>
</dbReference>
<feature type="region of interest" description="Disordered" evidence="2">
    <location>
        <begin position="34"/>
        <end position="95"/>
    </location>
</feature>
<organism evidence="4 5">
    <name type="scientific">Malassezia japonica</name>
    <dbReference type="NCBI Taxonomy" id="223818"/>
    <lineage>
        <taxon>Eukaryota</taxon>
        <taxon>Fungi</taxon>
        <taxon>Dikarya</taxon>
        <taxon>Basidiomycota</taxon>
        <taxon>Ustilaginomycotina</taxon>
        <taxon>Malasseziomycetes</taxon>
        <taxon>Malasseziales</taxon>
        <taxon>Malasseziaceae</taxon>
        <taxon>Malassezia</taxon>
    </lineage>
</organism>
<dbReference type="InterPro" id="IPR001202">
    <property type="entry name" value="WW_dom"/>
</dbReference>
<dbReference type="PROSITE" id="PS50020">
    <property type="entry name" value="WW_DOMAIN_2"/>
    <property type="match status" value="1"/>
</dbReference>
<keyword evidence="5" id="KW-1185">Reference proteome</keyword>
<dbReference type="GO" id="GO:0070063">
    <property type="term" value="F:RNA polymerase binding"/>
    <property type="evidence" value="ECO:0007669"/>
    <property type="project" value="InterPro"/>
</dbReference>
<dbReference type="Gene3D" id="2.20.70.10">
    <property type="match status" value="1"/>
</dbReference>
<evidence type="ECO:0000313" key="5">
    <source>
        <dbReference type="Proteomes" id="UP001217754"/>
    </source>
</evidence>
<dbReference type="PANTHER" id="PTHR15377">
    <property type="entry name" value="TRANSCRIPTION ELONGATION REGULATOR 1"/>
    <property type="match status" value="1"/>
</dbReference>